<dbReference type="AlphaFoldDB" id="A0A1X0Y5J0"/>
<keyword evidence="4" id="KW-1185">Reference proteome</keyword>
<sequence length="108" mass="11937">MEALKEFFQSLQTEHLVELLRQMNLAELVQNPAFLGSMGIIAALCLFKRWYGFLGSVMGLTGFVWLISYTLQQGTDLQGGSNSTLLVFIGGGVVIIGLMIYLLFIKSD</sequence>
<keyword evidence="1" id="KW-1133">Transmembrane helix</keyword>
<dbReference type="EMBL" id="NAAD01000009">
    <property type="protein sequence ID" value="ORJ60332.1"/>
    <property type="molecule type" value="Genomic_DNA"/>
</dbReference>
<feature type="transmembrane region" description="Helical" evidence="1">
    <location>
        <begin position="83"/>
        <end position="104"/>
    </location>
</feature>
<accession>A0A2K2H8S0</accession>
<evidence type="ECO:0000313" key="4">
    <source>
        <dbReference type="Proteomes" id="UP000193136"/>
    </source>
</evidence>
<evidence type="ECO:0000313" key="5">
    <source>
        <dbReference type="Proteomes" id="UP000236340"/>
    </source>
</evidence>
<evidence type="ECO:0000313" key="2">
    <source>
        <dbReference type="EMBL" id="ORJ60332.1"/>
    </source>
</evidence>
<keyword evidence="1" id="KW-0472">Membrane</keyword>
<proteinExistence type="predicted"/>
<evidence type="ECO:0000313" key="3">
    <source>
        <dbReference type="EMBL" id="PNU19667.1"/>
    </source>
</evidence>
<reference evidence="2 4" key="1">
    <citation type="submission" date="2017-03" db="EMBL/GenBank/DDBJ databases">
        <title>Genome sequence of Geothermobacter sp. EPR-M, Deep-Sea Iron Reducer.</title>
        <authorList>
            <person name="Tully B."/>
            <person name="Savalia P."/>
            <person name="Abuyen K."/>
            <person name="Baughan C."/>
            <person name="Romero E."/>
            <person name="Ronkowski C."/>
            <person name="Torres B."/>
            <person name="Tremblay J."/>
            <person name="Trujillo A."/>
            <person name="Tyler M."/>
            <person name="Perez-Rodriguez I."/>
            <person name="Amend J."/>
        </authorList>
    </citation>
    <scope>NUCLEOTIDE SEQUENCE [LARGE SCALE GENOMIC DNA]</scope>
    <source>
        <strain evidence="2 4">EPR-M</strain>
    </source>
</reference>
<keyword evidence="1" id="KW-0812">Transmembrane</keyword>
<organism evidence="2 4">
    <name type="scientific">Geothermobacter hydrogeniphilus</name>
    <dbReference type="NCBI Taxonomy" id="1969733"/>
    <lineage>
        <taxon>Bacteria</taxon>
        <taxon>Pseudomonadati</taxon>
        <taxon>Thermodesulfobacteriota</taxon>
        <taxon>Desulfuromonadia</taxon>
        <taxon>Desulfuromonadales</taxon>
        <taxon>Geothermobacteraceae</taxon>
        <taxon>Geothermobacter</taxon>
    </lineage>
</organism>
<dbReference type="RefSeq" id="WP_085010404.1">
    <property type="nucleotide sequence ID" value="NZ_NAAD01000009.1"/>
</dbReference>
<gene>
    <name evidence="2" type="ORF">B5V00_08770</name>
    <name evidence="3" type="ORF">C2E25_11220</name>
</gene>
<dbReference type="STRING" id="1969733.B5V00_08770"/>
<accession>A0A1X0Y5J0</accession>
<protein>
    <submittedName>
        <fullName evidence="2">Uncharacterized protein</fullName>
    </submittedName>
</protein>
<evidence type="ECO:0000256" key="1">
    <source>
        <dbReference type="SAM" id="Phobius"/>
    </source>
</evidence>
<dbReference type="Proteomes" id="UP000193136">
    <property type="component" value="Unassembled WGS sequence"/>
</dbReference>
<name>A0A1X0Y5J0_9BACT</name>
<feature type="transmembrane region" description="Helical" evidence="1">
    <location>
        <begin position="53"/>
        <end position="71"/>
    </location>
</feature>
<comment type="caution">
    <text evidence="2">The sequence shown here is derived from an EMBL/GenBank/DDBJ whole genome shotgun (WGS) entry which is preliminary data.</text>
</comment>
<dbReference type="OrthoDB" id="5405865at2"/>
<dbReference type="Proteomes" id="UP000236340">
    <property type="component" value="Unassembled WGS sequence"/>
</dbReference>
<dbReference type="EMBL" id="PPFX01000025">
    <property type="protein sequence ID" value="PNU19667.1"/>
    <property type="molecule type" value="Genomic_DNA"/>
</dbReference>
<reference evidence="3 5" key="2">
    <citation type="journal article" date="2018" name="Genome Announc.">
        <title>Genome Sequence of Geothermobacter sp. HR-1 Iron Reducer from the Loihi Seamount.</title>
        <authorList>
            <person name="Smith H."/>
            <person name="Abuyen K."/>
            <person name="Tremblay J."/>
            <person name="Savalia P."/>
            <person name="Perez-Rodriguez I."/>
            <person name="Emerson D."/>
            <person name="Tully B."/>
            <person name="Amend J."/>
        </authorList>
    </citation>
    <scope>NUCLEOTIDE SEQUENCE [LARGE SCALE GENOMIC DNA]</scope>
    <source>
        <strain evidence="3 5">HR-1</strain>
    </source>
</reference>